<reference evidence="5" key="1">
    <citation type="submission" date="2018-05" db="EMBL/GenBank/DDBJ databases">
        <authorList>
            <person name="Lanie J.A."/>
            <person name="Ng W.-L."/>
            <person name="Kazmierczak K.M."/>
            <person name="Andrzejewski T.M."/>
            <person name="Davidsen T.M."/>
            <person name="Wayne K.J."/>
            <person name="Tettelin H."/>
            <person name="Glass J.I."/>
            <person name="Rusch D."/>
            <person name="Podicherti R."/>
            <person name="Tsui H.-C.T."/>
            <person name="Winkler M.E."/>
        </authorList>
    </citation>
    <scope>NUCLEOTIDE SEQUENCE</scope>
</reference>
<keyword evidence="2" id="KW-0689">Ribosomal protein</keyword>
<evidence type="ECO:0000313" key="5">
    <source>
        <dbReference type="EMBL" id="SVC89103.1"/>
    </source>
</evidence>
<dbReference type="GO" id="GO:0005737">
    <property type="term" value="C:cytoplasm"/>
    <property type="evidence" value="ECO:0007669"/>
    <property type="project" value="UniProtKB-ARBA"/>
</dbReference>
<evidence type="ECO:0000256" key="2">
    <source>
        <dbReference type="ARBA" id="ARBA00022980"/>
    </source>
</evidence>
<dbReference type="GO" id="GO:0005840">
    <property type="term" value="C:ribosome"/>
    <property type="evidence" value="ECO:0007669"/>
    <property type="project" value="UniProtKB-KW"/>
</dbReference>
<dbReference type="EMBL" id="UINC01116988">
    <property type="protein sequence ID" value="SVC89103.1"/>
    <property type="molecule type" value="Genomic_DNA"/>
</dbReference>
<sequence>VIGRFGAARVLLKPASPGTGIIASGGIRIVLDLAGIHDILTKSLGSSNSQNTIRAAIDGLRQLRSAEEVCRIRGISLVDLR</sequence>
<evidence type="ECO:0000259" key="4">
    <source>
        <dbReference type="Pfam" id="PF03719"/>
    </source>
</evidence>
<gene>
    <name evidence="5" type="ORF">METZ01_LOCUS341957</name>
</gene>
<protein>
    <recommendedName>
        <fullName evidence="4">Small ribosomal subunit protein uS5 C-terminal domain-containing protein</fullName>
    </recommendedName>
</protein>
<dbReference type="SUPFAM" id="SSF54211">
    <property type="entry name" value="Ribosomal protein S5 domain 2-like"/>
    <property type="match status" value="1"/>
</dbReference>
<evidence type="ECO:0000256" key="3">
    <source>
        <dbReference type="ARBA" id="ARBA00023274"/>
    </source>
</evidence>
<comment type="similarity">
    <text evidence="1">Belongs to the universal ribosomal protein uS5 family.</text>
</comment>
<dbReference type="GO" id="GO:1990904">
    <property type="term" value="C:ribonucleoprotein complex"/>
    <property type="evidence" value="ECO:0007669"/>
    <property type="project" value="UniProtKB-KW"/>
</dbReference>
<feature type="domain" description="Small ribosomal subunit protein uS5 C-terminal" evidence="4">
    <location>
        <begin position="3"/>
        <end position="71"/>
    </location>
</feature>
<evidence type="ECO:0000256" key="1">
    <source>
        <dbReference type="ARBA" id="ARBA00008945"/>
    </source>
</evidence>
<keyword evidence="3" id="KW-0687">Ribonucleoprotein</keyword>
<dbReference type="PANTHER" id="PTHR48277">
    <property type="entry name" value="MITOCHONDRIAL RIBOSOMAL PROTEIN S5"/>
    <property type="match status" value="1"/>
</dbReference>
<dbReference type="GO" id="GO:0003723">
    <property type="term" value="F:RNA binding"/>
    <property type="evidence" value="ECO:0007669"/>
    <property type="project" value="InterPro"/>
</dbReference>
<dbReference type="GO" id="GO:0006412">
    <property type="term" value="P:translation"/>
    <property type="evidence" value="ECO:0007669"/>
    <property type="project" value="InterPro"/>
</dbReference>
<dbReference type="FunFam" id="3.30.230.10:FF:000002">
    <property type="entry name" value="30S ribosomal protein S5"/>
    <property type="match status" value="1"/>
</dbReference>
<name>A0A382QUD1_9ZZZZ</name>
<organism evidence="5">
    <name type="scientific">marine metagenome</name>
    <dbReference type="NCBI Taxonomy" id="408172"/>
    <lineage>
        <taxon>unclassified sequences</taxon>
        <taxon>metagenomes</taxon>
        <taxon>ecological metagenomes</taxon>
    </lineage>
</organism>
<dbReference type="GO" id="GO:0003735">
    <property type="term" value="F:structural constituent of ribosome"/>
    <property type="evidence" value="ECO:0007669"/>
    <property type="project" value="InterPro"/>
</dbReference>
<dbReference type="PANTHER" id="PTHR48277:SF1">
    <property type="entry name" value="MITOCHONDRIAL RIBOSOMAL PROTEIN S5"/>
    <property type="match status" value="1"/>
</dbReference>
<proteinExistence type="inferred from homology"/>
<dbReference type="AlphaFoldDB" id="A0A382QUD1"/>
<accession>A0A382QUD1</accession>
<dbReference type="InterPro" id="IPR014721">
    <property type="entry name" value="Ribsml_uS5_D2-typ_fold_subgr"/>
</dbReference>
<dbReference type="Gene3D" id="3.30.230.10">
    <property type="match status" value="1"/>
</dbReference>
<dbReference type="InterPro" id="IPR005324">
    <property type="entry name" value="Ribosomal_uS5_C"/>
</dbReference>
<dbReference type="InterPro" id="IPR000851">
    <property type="entry name" value="Ribosomal_uS5"/>
</dbReference>
<dbReference type="Pfam" id="PF03719">
    <property type="entry name" value="Ribosomal_S5_C"/>
    <property type="match status" value="1"/>
</dbReference>
<dbReference type="InterPro" id="IPR020568">
    <property type="entry name" value="Ribosomal_Su5_D2-typ_SF"/>
</dbReference>
<feature type="non-terminal residue" evidence="5">
    <location>
        <position position="1"/>
    </location>
</feature>